<dbReference type="AlphaFoldDB" id="A0A5B7GKA9"/>
<name>A0A5B7GKA9_PORTR</name>
<keyword evidence="3" id="KW-1185">Reference proteome</keyword>
<feature type="compositionally biased region" description="Basic and acidic residues" evidence="1">
    <location>
        <begin position="46"/>
        <end position="56"/>
    </location>
</feature>
<proteinExistence type="predicted"/>
<comment type="caution">
    <text evidence="2">The sequence shown here is derived from an EMBL/GenBank/DDBJ whole genome shotgun (WGS) entry which is preliminary data.</text>
</comment>
<sequence length="182" mass="19531">MHTSTVVGGTSLRHTTLPSGMASAHPKQSLLPPFPTPQDTASLHTRRQEKNPHRTESLSGAAQGRGEGGDVHMPAATKARNKRREADSRHDSLAFSQYPATTTTTTTININNTTASMPSTPQPTPPRPLSPSGLHFLSHSRLIADDLRLIKSVTTCLSVNVSKGEADVFTRKGGRGCEDEED</sequence>
<accession>A0A5B7GKA9</accession>
<protein>
    <submittedName>
        <fullName evidence="2">Uncharacterized protein</fullName>
    </submittedName>
</protein>
<feature type="region of interest" description="Disordered" evidence="1">
    <location>
        <begin position="1"/>
        <end position="93"/>
    </location>
</feature>
<evidence type="ECO:0000313" key="3">
    <source>
        <dbReference type="Proteomes" id="UP000324222"/>
    </source>
</evidence>
<evidence type="ECO:0000256" key="1">
    <source>
        <dbReference type="SAM" id="MobiDB-lite"/>
    </source>
</evidence>
<feature type="compositionally biased region" description="Polar residues" evidence="1">
    <location>
        <begin position="1"/>
        <end position="18"/>
    </location>
</feature>
<evidence type="ECO:0000313" key="2">
    <source>
        <dbReference type="EMBL" id="MPC57913.1"/>
    </source>
</evidence>
<gene>
    <name evidence="2" type="ORF">E2C01_051905</name>
</gene>
<dbReference type="EMBL" id="VSRR010015181">
    <property type="protein sequence ID" value="MPC57913.1"/>
    <property type="molecule type" value="Genomic_DNA"/>
</dbReference>
<dbReference type="Proteomes" id="UP000324222">
    <property type="component" value="Unassembled WGS sequence"/>
</dbReference>
<reference evidence="2 3" key="1">
    <citation type="submission" date="2019-05" db="EMBL/GenBank/DDBJ databases">
        <title>Another draft genome of Portunus trituberculatus and its Hox gene families provides insights of decapod evolution.</title>
        <authorList>
            <person name="Jeong J.-H."/>
            <person name="Song I."/>
            <person name="Kim S."/>
            <person name="Choi T."/>
            <person name="Kim D."/>
            <person name="Ryu S."/>
            <person name="Kim W."/>
        </authorList>
    </citation>
    <scope>NUCLEOTIDE SEQUENCE [LARGE SCALE GENOMIC DNA]</scope>
    <source>
        <tissue evidence="2">Muscle</tissue>
    </source>
</reference>
<organism evidence="2 3">
    <name type="scientific">Portunus trituberculatus</name>
    <name type="common">Swimming crab</name>
    <name type="synonym">Neptunus trituberculatus</name>
    <dbReference type="NCBI Taxonomy" id="210409"/>
    <lineage>
        <taxon>Eukaryota</taxon>
        <taxon>Metazoa</taxon>
        <taxon>Ecdysozoa</taxon>
        <taxon>Arthropoda</taxon>
        <taxon>Crustacea</taxon>
        <taxon>Multicrustacea</taxon>
        <taxon>Malacostraca</taxon>
        <taxon>Eumalacostraca</taxon>
        <taxon>Eucarida</taxon>
        <taxon>Decapoda</taxon>
        <taxon>Pleocyemata</taxon>
        <taxon>Brachyura</taxon>
        <taxon>Eubrachyura</taxon>
        <taxon>Portunoidea</taxon>
        <taxon>Portunidae</taxon>
        <taxon>Portuninae</taxon>
        <taxon>Portunus</taxon>
    </lineage>
</organism>